<evidence type="ECO:0000313" key="3">
    <source>
        <dbReference type="EMBL" id="ACS22038.1"/>
    </source>
</evidence>
<gene>
    <name evidence="3" type="ordered locus">Vapar_5442</name>
</gene>
<feature type="transmembrane region" description="Helical" evidence="1">
    <location>
        <begin position="35"/>
        <end position="54"/>
    </location>
</feature>
<keyword evidence="3" id="KW-0808">Transferase</keyword>
<dbReference type="InterPro" id="IPR050879">
    <property type="entry name" value="Acyltransferase_3"/>
</dbReference>
<keyword evidence="3" id="KW-0012">Acyltransferase</keyword>
<dbReference type="GO" id="GO:0016747">
    <property type="term" value="F:acyltransferase activity, transferring groups other than amino-acyl groups"/>
    <property type="evidence" value="ECO:0007669"/>
    <property type="project" value="InterPro"/>
</dbReference>
<dbReference type="PANTHER" id="PTHR23028:SF53">
    <property type="entry name" value="ACYL_TRANSF_3 DOMAIN-CONTAINING PROTEIN"/>
    <property type="match status" value="1"/>
</dbReference>
<keyword evidence="1" id="KW-0472">Membrane</keyword>
<feature type="transmembrane region" description="Helical" evidence="1">
    <location>
        <begin position="99"/>
        <end position="116"/>
    </location>
</feature>
<proteinExistence type="predicted"/>
<evidence type="ECO:0000256" key="1">
    <source>
        <dbReference type="SAM" id="Phobius"/>
    </source>
</evidence>
<feature type="domain" description="Acyltransferase 3" evidence="2">
    <location>
        <begin position="7"/>
        <end position="310"/>
    </location>
</feature>
<dbReference type="GO" id="GO:0016020">
    <property type="term" value="C:membrane"/>
    <property type="evidence" value="ECO:0007669"/>
    <property type="project" value="TreeGrafter"/>
</dbReference>
<reference evidence="3" key="1">
    <citation type="submission" date="2009-06" db="EMBL/GenBank/DDBJ databases">
        <title>Complete sequence of chromosome 2 of Variovorax paradoxus S110.</title>
        <authorList>
            <consortium name="US DOE Joint Genome Institute"/>
            <person name="Lucas S."/>
            <person name="Copeland A."/>
            <person name="Lapidus A."/>
            <person name="Glavina del Rio T."/>
            <person name="Tice H."/>
            <person name="Bruce D."/>
            <person name="Goodwin L."/>
            <person name="Pitluck S."/>
            <person name="Chertkov O."/>
            <person name="Brettin T."/>
            <person name="Detter J.C."/>
            <person name="Han C."/>
            <person name="Larimer F."/>
            <person name="Land M."/>
            <person name="Hauser L."/>
            <person name="Kyrpides N."/>
            <person name="Ovchinnikova G."/>
            <person name="Orwin P."/>
            <person name="Leadbetter J.R."/>
            <person name="Spain J.C."/>
            <person name="Han J.I."/>
        </authorList>
    </citation>
    <scope>NUCLEOTIDE SEQUENCE</scope>
    <source>
        <strain evidence="3">S110</strain>
    </source>
</reference>
<dbReference type="eggNOG" id="COG1835">
    <property type="taxonomic scope" value="Bacteria"/>
</dbReference>
<dbReference type="PANTHER" id="PTHR23028">
    <property type="entry name" value="ACETYLTRANSFERASE"/>
    <property type="match status" value="1"/>
</dbReference>
<keyword evidence="1" id="KW-0812">Transmembrane</keyword>
<organism evidence="3">
    <name type="scientific">Variovorax paradoxus (strain S110)</name>
    <dbReference type="NCBI Taxonomy" id="543728"/>
    <lineage>
        <taxon>Bacteria</taxon>
        <taxon>Pseudomonadati</taxon>
        <taxon>Pseudomonadota</taxon>
        <taxon>Betaproteobacteria</taxon>
        <taxon>Burkholderiales</taxon>
        <taxon>Comamonadaceae</taxon>
        <taxon>Variovorax</taxon>
    </lineage>
</organism>
<sequence>MSMPYNPALDGVRALSILAVVLFHCEVPGARGGFIGLDVFFVLSGYLITSLLTAEYRHGGIEIGRFYARRALRLYPTLLLMVAVYVGLAPILWPADDRWLSAVLAALYVYDYALAFRELAYTIGHTWSLGVEEKFYLLWPLVLPLFLRTRRPVGWLVSAFLAVTAWRYFVAMNWTWQQAYFRFDTRMSGILLGAIAALAHFKVSKHALAMACMALLVLIALPSLPTSDQVQAVTLRITSAELSAFVLICFAAEHGRAAFLASRPMAYIGRLSYGIYLWHFPLALLLRSTQPLWITLSATLAFSFTMAAICLHLVDTPLKRWRQKAWPFRPAPCHRRPSG</sequence>
<evidence type="ECO:0000259" key="2">
    <source>
        <dbReference type="Pfam" id="PF01757"/>
    </source>
</evidence>
<feature type="transmembrane region" description="Helical" evidence="1">
    <location>
        <begin position="264"/>
        <end position="286"/>
    </location>
</feature>
<feature type="transmembrane region" description="Helical" evidence="1">
    <location>
        <begin position="153"/>
        <end position="171"/>
    </location>
</feature>
<dbReference type="GO" id="GO:0009103">
    <property type="term" value="P:lipopolysaccharide biosynthetic process"/>
    <property type="evidence" value="ECO:0007669"/>
    <property type="project" value="TreeGrafter"/>
</dbReference>
<name>C5CZW7_VARPS</name>
<dbReference type="KEGG" id="vap:Vapar_5442"/>
<feature type="transmembrane region" description="Helical" evidence="1">
    <location>
        <begin position="183"/>
        <end position="201"/>
    </location>
</feature>
<protein>
    <submittedName>
        <fullName evidence="3">Acyltransferase 3</fullName>
    </submittedName>
</protein>
<dbReference type="HOGENOM" id="CLU_005679_1_2_4"/>
<keyword evidence="1" id="KW-1133">Transmembrane helix</keyword>
<feature type="transmembrane region" description="Helical" evidence="1">
    <location>
        <begin position="292"/>
        <end position="314"/>
    </location>
</feature>
<accession>C5CZW7</accession>
<feature type="transmembrane region" description="Helical" evidence="1">
    <location>
        <begin position="74"/>
        <end position="93"/>
    </location>
</feature>
<dbReference type="AlphaFoldDB" id="C5CZW7"/>
<dbReference type="STRING" id="543728.Vapar_5442"/>
<dbReference type="Pfam" id="PF01757">
    <property type="entry name" value="Acyl_transf_3"/>
    <property type="match status" value="1"/>
</dbReference>
<dbReference type="EMBL" id="CP001636">
    <property type="protein sequence ID" value="ACS22038.1"/>
    <property type="molecule type" value="Genomic_DNA"/>
</dbReference>
<dbReference type="OrthoDB" id="9814807at2"/>
<dbReference type="InterPro" id="IPR002656">
    <property type="entry name" value="Acyl_transf_3_dom"/>
</dbReference>